<dbReference type="AlphaFoldDB" id="A0A9P0QUD3"/>
<dbReference type="Gene3D" id="3.40.640.10">
    <property type="entry name" value="Type I PLP-dependent aspartate aminotransferase-like (Major domain)"/>
    <property type="match status" value="1"/>
</dbReference>
<dbReference type="GO" id="GO:0030170">
    <property type="term" value="F:pyridoxal phosphate binding"/>
    <property type="evidence" value="ECO:0007669"/>
    <property type="project" value="InterPro"/>
</dbReference>
<dbReference type="Pfam" id="PF00155">
    <property type="entry name" value="Aminotran_1_2"/>
    <property type="match status" value="1"/>
</dbReference>
<dbReference type="OrthoDB" id="7042322at2759"/>
<dbReference type="InterPro" id="IPR015422">
    <property type="entry name" value="PyrdxlP-dep_Trfase_small"/>
</dbReference>
<dbReference type="InterPro" id="IPR015424">
    <property type="entry name" value="PyrdxlP-dep_Trfase"/>
</dbReference>
<dbReference type="InterPro" id="IPR004839">
    <property type="entry name" value="Aminotransferase_I/II_large"/>
</dbReference>
<evidence type="ECO:0000313" key="2">
    <source>
        <dbReference type="EMBL" id="CAH2355817.1"/>
    </source>
</evidence>
<dbReference type="InterPro" id="IPR015421">
    <property type="entry name" value="PyrdxlP-dep_Trfase_major"/>
</dbReference>
<reference evidence="2" key="1">
    <citation type="submission" date="2022-03" db="EMBL/GenBank/DDBJ databases">
        <authorList>
            <person name="Legras J.-L."/>
            <person name="Devillers H."/>
            <person name="Grondin C."/>
        </authorList>
    </citation>
    <scope>NUCLEOTIDE SEQUENCE</scope>
    <source>
        <strain evidence="2">CLIB 1423</strain>
    </source>
</reference>
<evidence type="ECO:0000313" key="3">
    <source>
        <dbReference type="Proteomes" id="UP000837801"/>
    </source>
</evidence>
<feature type="domain" description="Aminotransferase class I/classII large" evidence="1">
    <location>
        <begin position="108"/>
        <end position="426"/>
    </location>
</feature>
<keyword evidence="3" id="KW-1185">Reference proteome</keyword>
<dbReference type="PANTHER" id="PTHR42858">
    <property type="entry name" value="AMINOTRANSFERASE"/>
    <property type="match status" value="1"/>
</dbReference>
<dbReference type="SUPFAM" id="SSF53383">
    <property type="entry name" value="PLP-dependent transferases"/>
    <property type="match status" value="1"/>
</dbReference>
<evidence type="ECO:0000259" key="1">
    <source>
        <dbReference type="Pfam" id="PF00155"/>
    </source>
</evidence>
<dbReference type="GO" id="GO:0047536">
    <property type="term" value="F:2-aminoadipate transaminase activity"/>
    <property type="evidence" value="ECO:0007669"/>
    <property type="project" value="TreeGrafter"/>
</dbReference>
<dbReference type="Gene3D" id="3.90.1150.10">
    <property type="entry name" value="Aspartate Aminotransferase, domain 1"/>
    <property type="match status" value="1"/>
</dbReference>
<dbReference type="CDD" id="cd00609">
    <property type="entry name" value="AAT_like"/>
    <property type="match status" value="1"/>
</dbReference>
<sequence>MPETINFLKGHPTHSLLPTAQIAETYKKVLLDSDYLDYETDPLNQHPLSYGTDPGNYDVRQSIGKWNDRNFNRLDKPSDPDAINLTGGASYGFINILNSTTEVGEVTQRAFIVSPCYYLINGAFIDAGFEGKITAVEETPDANAEYEVDIDFLEAELIKYSEGLPAVTEETNIVSDPCGRGESKLYRFVLYIVPTFSNPGGLTYSLKTRSKLIELARKYDVLIISDDVYELLDYHNAAPIPRIVYLDRDTASSSTNKFGNSVSNATFSKLAAPGLRSGWQETTTPFLAKQLARSGPNKSGGTPGQLASLVVASFIDSGEIDTIIAKFKSVYKSRAQKLREVITKYFPASTKLYGGDGGYFFWLTFQNDTPEFDHRKINKILLDEHNIIVASGDSFEVNGDRKGWGKNSVRLSISLLSEEQIEKGIQVWAEVLKKEYPSIY</sequence>
<proteinExistence type="predicted"/>
<gene>
    <name evidence="2" type="ORF">CLIB1423_35S00276</name>
</gene>
<protein>
    <recommendedName>
        <fullName evidence="1">Aminotransferase class I/classII large domain-containing protein</fullName>
    </recommendedName>
</protein>
<dbReference type="PANTHER" id="PTHR42858:SF1">
    <property type="entry name" value="LD15494P"/>
    <property type="match status" value="1"/>
</dbReference>
<organism evidence="2 3">
    <name type="scientific">[Candida] railenensis</name>
    <dbReference type="NCBI Taxonomy" id="45579"/>
    <lineage>
        <taxon>Eukaryota</taxon>
        <taxon>Fungi</taxon>
        <taxon>Dikarya</taxon>
        <taxon>Ascomycota</taxon>
        <taxon>Saccharomycotina</taxon>
        <taxon>Pichiomycetes</taxon>
        <taxon>Debaryomycetaceae</taxon>
        <taxon>Kurtzmaniella</taxon>
    </lineage>
</organism>
<name>A0A9P0QUD3_9ASCO</name>
<accession>A0A9P0QUD3</accession>
<comment type="caution">
    <text evidence="2">The sequence shown here is derived from an EMBL/GenBank/DDBJ whole genome shotgun (WGS) entry which is preliminary data.</text>
</comment>
<dbReference type="Proteomes" id="UP000837801">
    <property type="component" value="Unassembled WGS sequence"/>
</dbReference>
<dbReference type="EMBL" id="CAKXYY010000035">
    <property type="protein sequence ID" value="CAH2355817.1"/>
    <property type="molecule type" value="Genomic_DNA"/>
</dbReference>